<name>A0AAP3SFL6_BACT4</name>
<protein>
    <submittedName>
        <fullName evidence="1">Uncharacterized protein</fullName>
    </submittedName>
</protein>
<sequence length="49" mass="5410">MGKAVHLYEVYTIPTVLVLQQRQQHPKGCVPYGLCKVVVALNGQSQVSE</sequence>
<dbReference type="AlphaFoldDB" id="A0AAP3SFL6"/>
<organism evidence="1 2">
    <name type="scientific">Bacteroides thetaiotaomicron</name>
    <dbReference type="NCBI Taxonomy" id="818"/>
    <lineage>
        <taxon>Bacteria</taxon>
        <taxon>Pseudomonadati</taxon>
        <taxon>Bacteroidota</taxon>
        <taxon>Bacteroidia</taxon>
        <taxon>Bacteroidales</taxon>
        <taxon>Bacteroidaceae</taxon>
        <taxon>Bacteroides</taxon>
    </lineage>
</organism>
<reference evidence="1" key="1">
    <citation type="submission" date="2022-10" db="EMBL/GenBank/DDBJ databases">
        <title>Human gut microbiome strain richness.</title>
        <authorList>
            <person name="Chen-Liaw A."/>
        </authorList>
    </citation>
    <scope>NUCLEOTIDE SEQUENCE</scope>
    <source>
        <strain evidence="1">1001283st1_A3_1001283B150304_161114</strain>
    </source>
</reference>
<proteinExistence type="predicted"/>
<comment type="caution">
    <text evidence="1">The sequence shown here is derived from an EMBL/GenBank/DDBJ whole genome shotgun (WGS) entry which is preliminary data.</text>
</comment>
<evidence type="ECO:0000313" key="2">
    <source>
        <dbReference type="Proteomes" id="UP001217776"/>
    </source>
</evidence>
<accession>A0AAP3SFL6</accession>
<evidence type="ECO:0000313" key="1">
    <source>
        <dbReference type="EMBL" id="MDC2236678.1"/>
    </source>
</evidence>
<gene>
    <name evidence="1" type="ORF">PO127_13095</name>
</gene>
<dbReference type="RefSeq" id="WP_195601178.1">
    <property type="nucleotide sequence ID" value="NZ_JADNKL010000035.1"/>
</dbReference>
<dbReference type="Proteomes" id="UP001217776">
    <property type="component" value="Unassembled WGS sequence"/>
</dbReference>
<dbReference type="EMBL" id="JAQNVG010000019">
    <property type="protein sequence ID" value="MDC2236678.1"/>
    <property type="molecule type" value="Genomic_DNA"/>
</dbReference>